<dbReference type="AlphaFoldDB" id="A0A2P2LBC5"/>
<dbReference type="EMBL" id="GGEC01034770">
    <property type="protein sequence ID" value="MBX15254.1"/>
    <property type="molecule type" value="Transcribed_RNA"/>
</dbReference>
<proteinExistence type="predicted"/>
<evidence type="ECO:0000256" key="1">
    <source>
        <dbReference type="SAM" id="MobiDB-lite"/>
    </source>
</evidence>
<protein>
    <submittedName>
        <fullName evidence="2">Quinolinate synthaseic</fullName>
    </submittedName>
</protein>
<reference evidence="2" key="1">
    <citation type="submission" date="2018-02" db="EMBL/GenBank/DDBJ databases">
        <title>Rhizophora mucronata_Transcriptome.</title>
        <authorList>
            <person name="Meera S.P."/>
            <person name="Sreeshan A."/>
            <person name="Augustine A."/>
        </authorList>
    </citation>
    <scope>NUCLEOTIDE SEQUENCE</scope>
    <source>
        <tissue evidence="2">Leaf</tissue>
    </source>
</reference>
<feature type="region of interest" description="Disordered" evidence="1">
    <location>
        <begin position="161"/>
        <end position="203"/>
    </location>
</feature>
<evidence type="ECO:0000313" key="2">
    <source>
        <dbReference type="EMBL" id="MBX15254.1"/>
    </source>
</evidence>
<feature type="compositionally biased region" description="Low complexity" evidence="1">
    <location>
        <begin position="165"/>
        <end position="179"/>
    </location>
</feature>
<sequence length="203" mass="22866">MNVRPVFLCSSQDALNFRVHIKVSNNTNLLLLQFTDKFLNLRFIREQVSCLSLSVGALGMNPIGGNNQRRKRLQRHLPFPLRHQLLGPLLHTQQHVMPRVHPRPLGAGQPHVERRQILRLHPQNLLRRSPVEHPNQARCEPAGDLRVAIRQKSHLSALVQPGIEPDAGGAAHDAVGVDPGRLRERRKKRGAVNKPLNAVNSLR</sequence>
<name>A0A2P2LBC5_RHIMU</name>
<organism evidence="2">
    <name type="scientific">Rhizophora mucronata</name>
    <name type="common">Asiatic mangrove</name>
    <dbReference type="NCBI Taxonomy" id="61149"/>
    <lineage>
        <taxon>Eukaryota</taxon>
        <taxon>Viridiplantae</taxon>
        <taxon>Streptophyta</taxon>
        <taxon>Embryophyta</taxon>
        <taxon>Tracheophyta</taxon>
        <taxon>Spermatophyta</taxon>
        <taxon>Magnoliopsida</taxon>
        <taxon>eudicotyledons</taxon>
        <taxon>Gunneridae</taxon>
        <taxon>Pentapetalae</taxon>
        <taxon>rosids</taxon>
        <taxon>fabids</taxon>
        <taxon>Malpighiales</taxon>
        <taxon>Rhizophoraceae</taxon>
        <taxon>Rhizophora</taxon>
    </lineage>
</organism>
<accession>A0A2P2LBC5</accession>